<keyword evidence="2" id="KW-1185">Reference proteome</keyword>
<dbReference type="InterPro" id="IPR045423">
    <property type="entry name" value="DUF6510"/>
</dbReference>
<organism evidence="1 2">
    <name type="scientific">Microbacterium alkaliflavum</name>
    <dbReference type="NCBI Taxonomy" id="3248839"/>
    <lineage>
        <taxon>Bacteria</taxon>
        <taxon>Bacillati</taxon>
        <taxon>Actinomycetota</taxon>
        <taxon>Actinomycetes</taxon>
        <taxon>Micrococcales</taxon>
        <taxon>Microbacteriaceae</taxon>
        <taxon>Microbacterium</taxon>
    </lineage>
</organism>
<proteinExistence type="predicted"/>
<dbReference type="RefSeq" id="WP_396639732.1">
    <property type="nucleotide sequence ID" value="NZ_JBIQWL010000002.1"/>
</dbReference>
<protein>
    <submittedName>
        <fullName evidence="1">DUF6510 family protein</fullName>
    </submittedName>
</protein>
<name>A0ABW7Q4K7_9MICO</name>
<sequence>MRSHVDHVDGNALAGVLAEFMSADASTLTIVCRHCGLHGDMAEVIVERDDVGSIVRCHGCEHTLLVILRGAGGGIRLRFEGAIEIATT</sequence>
<comment type="caution">
    <text evidence="1">The sequence shown here is derived from an EMBL/GenBank/DDBJ whole genome shotgun (WGS) entry which is preliminary data.</text>
</comment>
<dbReference type="Pfam" id="PF20120">
    <property type="entry name" value="DUF6510"/>
    <property type="match status" value="1"/>
</dbReference>
<evidence type="ECO:0000313" key="2">
    <source>
        <dbReference type="Proteomes" id="UP001610861"/>
    </source>
</evidence>
<dbReference type="EMBL" id="JBIQWL010000002">
    <property type="protein sequence ID" value="MFH8249777.1"/>
    <property type="molecule type" value="Genomic_DNA"/>
</dbReference>
<accession>A0ABW7Q4K7</accession>
<gene>
    <name evidence="1" type="ORF">ACH3VR_05335</name>
</gene>
<dbReference type="Proteomes" id="UP001610861">
    <property type="component" value="Unassembled WGS sequence"/>
</dbReference>
<evidence type="ECO:0000313" key="1">
    <source>
        <dbReference type="EMBL" id="MFH8249777.1"/>
    </source>
</evidence>
<reference evidence="1 2" key="1">
    <citation type="submission" date="2024-09" db="EMBL/GenBank/DDBJ databases">
        <authorList>
            <person name="Pan X."/>
        </authorList>
    </citation>
    <scope>NUCLEOTIDE SEQUENCE [LARGE SCALE GENOMIC DNA]</scope>
    <source>
        <strain evidence="1 2">B2969</strain>
    </source>
</reference>